<dbReference type="SMART" id="SM00385">
    <property type="entry name" value="CYCLIN"/>
    <property type="match status" value="2"/>
</dbReference>
<organism evidence="8 10">
    <name type="scientific">Trichinella pseudospiralis</name>
    <name type="common">Parasitic roundworm</name>
    <dbReference type="NCBI Taxonomy" id="6337"/>
    <lineage>
        <taxon>Eukaryota</taxon>
        <taxon>Metazoa</taxon>
        <taxon>Ecdysozoa</taxon>
        <taxon>Nematoda</taxon>
        <taxon>Enoplea</taxon>
        <taxon>Dorylaimia</taxon>
        <taxon>Trichinellida</taxon>
        <taxon>Trichinellidae</taxon>
        <taxon>Trichinella</taxon>
    </lineage>
</organism>
<gene>
    <name evidence="8" type="primary">CCNB2</name>
    <name evidence="9" type="ORF">T4D_8020</name>
    <name evidence="8" type="ORF">T4E_2057</name>
</gene>
<evidence type="ECO:0000313" key="9">
    <source>
        <dbReference type="EMBL" id="KRY83299.1"/>
    </source>
</evidence>
<dbReference type="OrthoDB" id="5590282at2759"/>
<feature type="domain" description="Cyclin-like" evidence="6">
    <location>
        <begin position="115"/>
        <end position="199"/>
    </location>
</feature>
<dbReference type="InterPro" id="IPR039361">
    <property type="entry name" value="Cyclin"/>
</dbReference>
<evidence type="ECO:0000313" key="11">
    <source>
        <dbReference type="Proteomes" id="UP000054995"/>
    </source>
</evidence>
<proteinExistence type="inferred from homology"/>
<keyword evidence="3" id="KW-0131">Cell cycle</keyword>
<evidence type="ECO:0000256" key="4">
    <source>
        <dbReference type="RuleBase" id="RU000383"/>
    </source>
</evidence>
<dbReference type="SUPFAM" id="SSF47954">
    <property type="entry name" value="Cyclin-like"/>
    <property type="match status" value="2"/>
</dbReference>
<evidence type="ECO:0000256" key="1">
    <source>
        <dbReference type="ARBA" id="ARBA00022618"/>
    </source>
</evidence>
<dbReference type="AlphaFoldDB" id="A0A0V0YG10"/>
<evidence type="ECO:0000256" key="2">
    <source>
        <dbReference type="ARBA" id="ARBA00023127"/>
    </source>
</evidence>
<dbReference type="Proteomes" id="UP000054815">
    <property type="component" value="Unassembled WGS sequence"/>
</dbReference>
<dbReference type="InterPro" id="IPR006671">
    <property type="entry name" value="Cyclin_N"/>
</dbReference>
<feature type="domain" description="Cyclin C-terminal" evidence="7">
    <location>
        <begin position="208"/>
        <end position="331"/>
    </location>
</feature>
<dbReference type="SMART" id="SM01332">
    <property type="entry name" value="Cyclin_C"/>
    <property type="match status" value="1"/>
</dbReference>
<sequence length="349" mass="40451">MENIQSFENEDMPVDESSKPSTIGRNAGTRRVLGQDFPSQEISEETEITPPNETDLNNLITDIDAEDHGDPNFVADYVNDIYQHLFQLEKKMTIRQNYMARYRHINHRMRCILVDWMFQVVERYDATSEAMFMSVSLLDMYLQKKEVTRDKLQLVGCAALLCATKFEDLCSLDVDNLSRCTDYSYSTEEIFAMERELLCTLNFEITRPHSILFLRRFAKASEQCTLLEYTIAKYFLDVAVLDYYALHFNPSMIAAASLYLALLLRGQTQPWATDMQFYSTYTVRQLYPCAKQLLSSMIRVQGDAENKSLHVSKKYDTEENGMLTTGEWSLEVDYLISVYESLLQESESE</sequence>
<keyword evidence="11" id="KW-1185">Reference proteome</keyword>
<evidence type="ECO:0000313" key="10">
    <source>
        <dbReference type="Proteomes" id="UP000054815"/>
    </source>
</evidence>
<dbReference type="Proteomes" id="UP000054995">
    <property type="component" value="Unassembled WGS sequence"/>
</dbReference>
<comment type="similarity">
    <text evidence="4">Belongs to the cyclin family.</text>
</comment>
<evidence type="ECO:0000259" key="7">
    <source>
        <dbReference type="SMART" id="SM01332"/>
    </source>
</evidence>
<name>A0A0V0YG10_TRIPS</name>
<evidence type="ECO:0000256" key="5">
    <source>
        <dbReference type="SAM" id="MobiDB-lite"/>
    </source>
</evidence>
<evidence type="ECO:0000256" key="3">
    <source>
        <dbReference type="ARBA" id="ARBA00023306"/>
    </source>
</evidence>
<dbReference type="Pfam" id="PF02984">
    <property type="entry name" value="Cyclin_C"/>
    <property type="match status" value="1"/>
</dbReference>
<accession>A0A0V0YG10</accession>
<dbReference type="PANTHER" id="PTHR10177">
    <property type="entry name" value="CYCLINS"/>
    <property type="match status" value="1"/>
</dbReference>
<dbReference type="GO" id="GO:0051301">
    <property type="term" value="P:cell division"/>
    <property type="evidence" value="ECO:0007669"/>
    <property type="project" value="UniProtKB-KW"/>
</dbReference>
<dbReference type="EMBL" id="JYDT01000145">
    <property type="protein sequence ID" value="KRY83299.1"/>
    <property type="molecule type" value="Genomic_DNA"/>
</dbReference>
<comment type="caution">
    <text evidence="8">The sequence shown here is derived from an EMBL/GenBank/DDBJ whole genome shotgun (WGS) entry which is preliminary data.</text>
</comment>
<dbReference type="InterPro" id="IPR013763">
    <property type="entry name" value="Cyclin-like_dom"/>
</dbReference>
<dbReference type="Gene3D" id="1.10.472.10">
    <property type="entry name" value="Cyclin-like"/>
    <property type="match status" value="2"/>
</dbReference>
<keyword evidence="2 4" id="KW-0195">Cyclin</keyword>
<keyword evidence="1" id="KW-0132">Cell division</keyword>
<evidence type="ECO:0000313" key="8">
    <source>
        <dbReference type="EMBL" id="KRX99299.1"/>
    </source>
</evidence>
<dbReference type="FunFam" id="1.10.472.10:FF:000001">
    <property type="entry name" value="G2/mitotic-specific cyclin"/>
    <property type="match status" value="1"/>
</dbReference>
<reference evidence="10 11" key="1">
    <citation type="submission" date="2015-01" db="EMBL/GenBank/DDBJ databases">
        <title>Evolution of Trichinella species and genotypes.</title>
        <authorList>
            <person name="Korhonen P.K."/>
            <person name="Edoardo P."/>
            <person name="Giuseppe L.R."/>
            <person name="Gasser R.B."/>
        </authorList>
    </citation>
    <scope>NUCLEOTIDE SEQUENCE [LARGE SCALE GENOMIC DNA]</scope>
    <source>
        <strain evidence="8">ISS141</strain>
        <strain evidence="9">ISS470</strain>
    </source>
</reference>
<dbReference type="InterPro" id="IPR004367">
    <property type="entry name" value="Cyclin_C-dom"/>
</dbReference>
<dbReference type="EMBL" id="JYDU01000015">
    <property type="protein sequence ID" value="KRX99299.1"/>
    <property type="molecule type" value="Genomic_DNA"/>
</dbReference>
<evidence type="ECO:0000259" key="6">
    <source>
        <dbReference type="SMART" id="SM00385"/>
    </source>
</evidence>
<feature type="domain" description="Cyclin-like" evidence="6">
    <location>
        <begin position="212"/>
        <end position="295"/>
    </location>
</feature>
<dbReference type="Pfam" id="PF00134">
    <property type="entry name" value="Cyclin_N"/>
    <property type="match status" value="1"/>
</dbReference>
<dbReference type="InterPro" id="IPR036915">
    <property type="entry name" value="Cyclin-like_sf"/>
</dbReference>
<dbReference type="STRING" id="6337.A0A0V0YG10"/>
<protein>
    <submittedName>
        <fullName evidence="8">G2/mitotic-specific cyclin-B2</fullName>
    </submittedName>
</protein>
<feature type="region of interest" description="Disordered" evidence="5">
    <location>
        <begin position="1"/>
        <end position="30"/>
    </location>
</feature>